<reference evidence="1" key="1">
    <citation type="journal article" date="2014" name="Int. J. Syst. Evol. Microbiol.">
        <title>Complete genome of a new Firmicutes species belonging to the dominant human colonic microbiota ('Ruminococcus bicirculans') reveals two chromosomes and a selective capacity to utilize plant glucans.</title>
        <authorList>
            <consortium name="NISC Comparative Sequencing Program"/>
            <person name="Wegmann U."/>
            <person name="Louis P."/>
            <person name="Goesmann A."/>
            <person name="Henrissat B."/>
            <person name="Duncan S.H."/>
            <person name="Flint H.J."/>
        </authorList>
    </citation>
    <scope>NUCLEOTIDE SEQUENCE</scope>
    <source>
        <strain evidence="1">CECT 7184</strain>
    </source>
</reference>
<keyword evidence="3" id="KW-1185">Reference proteome</keyword>
<evidence type="ECO:0008006" key="4">
    <source>
        <dbReference type="Google" id="ProtNLM"/>
    </source>
</evidence>
<accession>A0ABT8CNV1</accession>
<evidence type="ECO:0000313" key="1">
    <source>
        <dbReference type="EMBL" id="MDN3706138.1"/>
    </source>
</evidence>
<protein>
    <recommendedName>
        <fullName evidence="4">Lipocalin-like domain-containing protein</fullName>
    </recommendedName>
</protein>
<dbReference type="EMBL" id="JAUFQU010000001">
    <property type="protein sequence ID" value="MDN3706138.1"/>
    <property type="molecule type" value="Genomic_DNA"/>
</dbReference>
<proteinExistence type="predicted"/>
<reference evidence="3" key="2">
    <citation type="journal article" date="2019" name="Int. J. Syst. Evol. Microbiol.">
        <title>The Global Catalogue of Microorganisms (GCM) 10K type strain sequencing project: providing services to taxonomists for standard genome sequencing and annotation.</title>
        <authorList>
            <consortium name="The Broad Institute Genomics Platform"/>
            <consortium name="The Broad Institute Genome Sequencing Center for Infectious Disease"/>
            <person name="Wu L."/>
            <person name="Ma J."/>
        </authorList>
    </citation>
    <scope>NUCLEOTIDE SEQUENCE [LARGE SCALE GENOMIC DNA]</scope>
    <source>
        <strain evidence="3">CECT 7184</strain>
    </source>
</reference>
<dbReference type="RefSeq" id="WP_290362271.1">
    <property type="nucleotide sequence ID" value="NZ_JAUFQU010000001.1"/>
</dbReference>
<dbReference type="PROSITE" id="PS51257">
    <property type="entry name" value="PROKAR_LIPOPROTEIN"/>
    <property type="match status" value="1"/>
</dbReference>
<name>A0ABT8CNV1_9FLAO</name>
<dbReference type="Proteomes" id="UP001242368">
    <property type="component" value="Unassembled WGS sequence"/>
</dbReference>
<dbReference type="EMBL" id="JAUFQU010000060">
    <property type="protein sequence ID" value="MDN3709820.1"/>
    <property type="molecule type" value="Genomic_DNA"/>
</dbReference>
<evidence type="ECO:0000313" key="2">
    <source>
        <dbReference type="EMBL" id="MDN3709820.1"/>
    </source>
</evidence>
<comment type="caution">
    <text evidence="1">The sequence shown here is derived from an EMBL/GenBank/DDBJ whole genome shotgun (WGS) entry which is preliminary data.</text>
</comment>
<organism evidence="1 3">
    <name type="scientific">Paenimyroides ceti</name>
    <dbReference type="NCBI Taxonomy" id="395087"/>
    <lineage>
        <taxon>Bacteria</taxon>
        <taxon>Pseudomonadati</taxon>
        <taxon>Bacteroidota</taxon>
        <taxon>Flavobacteriia</taxon>
        <taxon>Flavobacteriales</taxon>
        <taxon>Flavobacteriaceae</taxon>
        <taxon>Paenimyroides</taxon>
    </lineage>
</organism>
<evidence type="ECO:0000313" key="3">
    <source>
        <dbReference type="Proteomes" id="UP001242368"/>
    </source>
</evidence>
<reference evidence="1" key="3">
    <citation type="submission" date="2023-06" db="EMBL/GenBank/DDBJ databases">
        <authorList>
            <person name="Lucena T."/>
            <person name="Sun Q."/>
        </authorList>
    </citation>
    <scope>NUCLEOTIDE SEQUENCE</scope>
    <source>
        <strain evidence="1">CECT 7184</strain>
    </source>
</reference>
<sequence>MKLSFAYGVIAFLLFCSCVILIREESPEQMLVGKWQEVSWELERVNSEDVKTNAESIGWQKQEICGDMIIHDAEIWEFDAKKQLTLIKQDDSVEKLKWNVKGRGHILELKHSDKKIEDFQVHELTKDRLVIYFNFDLQIRGIVKMTFKKVEDNTYAQKIQ</sequence>
<gene>
    <name evidence="1" type="ORF">QW060_03245</name>
    <name evidence="2" type="ORF">QW060_23060</name>
</gene>